<gene>
    <name evidence="1" type="ORF">Tco_0774897</name>
</gene>
<keyword evidence="2" id="KW-1185">Reference proteome</keyword>
<evidence type="ECO:0000313" key="1">
    <source>
        <dbReference type="EMBL" id="GJS92261.1"/>
    </source>
</evidence>
<dbReference type="Proteomes" id="UP001151760">
    <property type="component" value="Unassembled WGS sequence"/>
</dbReference>
<dbReference type="EMBL" id="BQNB010011568">
    <property type="protein sequence ID" value="GJS92261.1"/>
    <property type="molecule type" value="Genomic_DNA"/>
</dbReference>
<name>A0ABQ4ZS37_9ASTR</name>
<protein>
    <submittedName>
        <fullName evidence="1">Uncharacterized protein</fullName>
    </submittedName>
</protein>
<sequence length="116" mass="13425">MSDTLSITMEDGNPVEPHQNKFMLELTDLSYRDVALRRSDNENMLSRSSRIRRILLSGGEAFQSTNQEWYEHVGSEVTRSQDDKSRVGKTKNYTCVADRHSVQIHLHFKVKIKEQA</sequence>
<evidence type="ECO:0000313" key="2">
    <source>
        <dbReference type="Proteomes" id="UP001151760"/>
    </source>
</evidence>
<organism evidence="1 2">
    <name type="scientific">Tanacetum coccineum</name>
    <dbReference type="NCBI Taxonomy" id="301880"/>
    <lineage>
        <taxon>Eukaryota</taxon>
        <taxon>Viridiplantae</taxon>
        <taxon>Streptophyta</taxon>
        <taxon>Embryophyta</taxon>
        <taxon>Tracheophyta</taxon>
        <taxon>Spermatophyta</taxon>
        <taxon>Magnoliopsida</taxon>
        <taxon>eudicotyledons</taxon>
        <taxon>Gunneridae</taxon>
        <taxon>Pentapetalae</taxon>
        <taxon>asterids</taxon>
        <taxon>campanulids</taxon>
        <taxon>Asterales</taxon>
        <taxon>Asteraceae</taxon>
        <taxon>Asteroideae</taxon>
        <taxon>Anthemideae</taxon>
        <taxon>Anthemidinae</taxon>
        <taxon>Tanacetum</taxon>
    </lineage>
</organism>
<accession>A0ABQ4ZS37</accession>
<reference evidence="1" key="1">
    <citation type="journal article" date="2022" name="Int. J. Mol. Sci.">
        <title>Draft Genome of Tanacetum Coccineum: Genomic Comparison of Closely Related Tanacetum-Family Plants.</title>
        <authorList>
            <person name="Yamashiro T."/>
            <person name="Shiraishi A."/>
            <person name="Nakayama K."/>
            <person name="Satake H."/>
        </authorList>
    </citation>
    <scope>NUCLEOTIDE SEQUENCE</scope>
</reference>
<proteinExistence type="predicted"/>
<reference evidence="1" key="2">
    <citation type="submission" date="2022-01" db="EMBL/GenBank/DDBJ databases">
        <authorList>
            <person name="Yamashiro T."/>
            <person name="Shiraishi A."/>
            <person name="Satake H."/>
            <person name="Nakayama K."/>
        </authorList>
    </citation>
    <scope>NUCLEOTIDE SEQUENCE</scope>
</reference>
<comment type="caution">
    <text evidence="1">The sequence shown here is derived from an EMBL/GenBank/DDBJ whole genome shotgun (WGS) entry which is preliminary data.</text>
</comment>